<dbReference type="InterPro" id="IPR001789">
    <property type="entry name" value="Sig_transdc_resp-reg_receiver"/>
</dbReference>
<dbReference type="PANTHER" id="PTHR48111">
    <property type="entry name" value="REGULATOR OF RPOS"/>
    <property type="match status" value="1"/>
</dbReference>
<evidence type="ECO:0000256" key="5">
    <source>
        <dbReference type="PROSITE-ProRule" id="PRU01091"/>
    </source>
</evidence>
<sequence>MNMKFDTSKYTVLYAQENKCTSNICKEYLEEKFEKVYITDDGREALEFYKNKKVDIIILDDNISHFNGFEIASKVRQQDINIKIILLISFLDEKILFEAVELCPLEYIHKPIEKIKLAEVLHKIICELEKKHQTNNYFYLPEDYIWEKTKKILIYDSNAITLTKNETLLMEFLCSEKERVFSSQEIMEFFWENDGNNDLTFDALRGLIKRIRKKLPPNSIINIVNRGYYLKSER</sequence>
<dbReference type="Gene3D" id="3.40.50.2300">
    <property type="match status" value="1"/>
</dbReference>
<evidence type="ECO:0000256" key="3">
    <source>
        <dbReference type="ARBA" id="ARBA00023125"/>
    </source>
</evidence>
<dbReference type="PROSITE" id="PS50110">
    <property type="entry name" value="RESPONSE_REGULATORY"/>
    <property type="match status" value="1"/>
</dbReference>
<dbReference type="SMART" id="SM00448">
    <property type="entry name" value="REC"/>
    <property type="match status" value="1"/>
</dbReference>
<dbReference type="CDD" id="cd00383">
    <property type="entry name" value="trans_reg_C"/>
    <property type="match status" value="1"/>
</dbReference>
<evidence type="ECO:0000256" key="1">
    <source>
        <dbReference type="ARBA" id="ARBA00022553"/>
    </source>
</evidence>
<dbReference type="SUPFAM" id="SSF46894">
    <property type="entry name" value="C-terminal effector domain of the bipartite response regulators"/>
    <property type="match status" value="1"/>
</dbReference>
<protein>
    <submittedName>
        <fullName evidence="8">Response regulator transcription factor</fullName>
    </submittedName>
</protein>
<dbReference type="GO" id="GO:0005829">
    <property type="term" value="C:cytosol"/>
    <property type="evidence" value="ECO:0007669"/>
    <property type="project" value="TreeGrafter"/>
</dbReference>
<keyword evidence="9" id="KW-1185">Reference proteome</keyword>
<keyword evidence="1 4" id="KW-0597">Phosphoprotein</keyword>
<dbReference type="GO" id="GO:0032993">
    <property type="term" value="C:protein-DNA complex"/>
    <property type="evidence" value="ECO:0007669"/>
    <property type="project" value="TreeGrafter"/>
</dbReference>
<keyword evidence="2" id="KW-0902">Two-component regulatory system</keyword>
<dbReference type="InterPro" id="IPR016032">
    <property type="entry name" value="Sig_transdc_resp-reg_C-effctor"/>
</dbReference>
<dbReference type="PANTHER" id="PTHR48111:SF40">
    <property type="entry name" value="PHOSPHATE REGULON TRANSCRIPTIONAL REGULATORY PROTEIN PHOB"/>
    <property type="match status" value="1"/>
</dbReference>
<dbReference type="CDD" id="cd00156">
    <property type="entry name" value="REC"/>
    <property type="match status" value="1"/>
</dbReference>
<dbReference type="Proteomes" id="UP000326944">
    <property type="component" value="Chromosome"/>
</dbReference>
<evidence type="ECO:0000313" key="9">
    <source>
        <dbReference type="Proteomes" id="UP000326944"/>
    </source>
</evidence>
<dbReference type="SMART" id="SM00862">
    <property type="entry name" value="Trans_reg_C"/>
    <property type="match status" value="1"/>
</dbReference>
<dbReference type="GO" id="GO:0000976">
    <property type="term" value="F:transcription cis-regulatory region binding"/>
    <property type="evidence" value="ECO:0007669"/>
    <property type="project" value="TreeGrafter"/>
</dbReference>
<feature type="DNA-binding region" description="OmpR/PhoB-type" evidence="5">
    <location>
        <begin position="135"/>
        <end position="232"/>
    </location>
</feature>
<dbReference type="GO" id="GO:0000156">
    <property type="term" value="F:phosphorelay response regulator activity"/>
    <property type="evidence" value="ECO:0007669"/>
    <property type="project" value="TreeGrafter"/>
</dbReference>
<keyword evidence="3 5" id="KW-0238">DNA-binding</keyword>
<dbReference type="Pfam" id="PF00072">
    <property type="entry name" value="Response_reg"/>
    <property type="match status" value="1"/>
</dbReference>
<dbReference type="InterPro" id="IPR001867">
    <property type="entry name" value="OmpR/PhoB-type_DNA-bd"/>
</dbReference>
<evidence type="ECO:0000313" key="8">
    <source>
        <dbReference type="EMBL" id="QFR50287.1"/>
    </source>
</evidence>
<organism evidence="8 9">
    <name type="scientific">Sulfurimonas lithotrophica</name>
    <dbReference type="NCBI Taxonomy" id="2590022"/>
    <lineage>
        <taxon>Bacteria</taxon>
        <taxon>Pseudomonadati</taxon>
        <taxon>Campylobacterota</taxon>
        <taxon>Epsilonproteobacteria</taxon>
        <taxon>Campylobacterales</taxon>
        <taxon>Sulfurimonadaceae</taxon>
        <taxon>Sulfurimonas</taxon>
    </lineage>
</organism>
<gene>
    <name evidence="8" type="ORF">FJR48_11330</name>
</gene>
<evidence type="ECO:0000256" key="2">
    <source>
        <dbReference type="ARBA" id="ARBA00023012"/>
    </source>
</evidence>
<dbReference type="PROSITE" id="PS51755">
    <property type="entry name" value="OMPR_PHOB"/>
    <property type="match status" value="1"/>
</dbReference>
<dbReference type="KEGG" id="sulg:FJR48_11330"/>
<dbReference type="InterPro" id="IPR036388">
    <property type="entry name" value="WH-like_DNA-bd_sf"/>
</dbReference>
<dbReference type="Pfam" id="PF00486">
    <property type="entry name" value="Trans_reg_C"/>
    <property type="match status" value="1"/>
</dbReference>
<dbReference type="InterPro" id="IPR011006">
    <property type="entry name" value="CheY-like_superfamily"/>
</dbReference>
<dbReference type="AlphaFoldDB" id="A0A5P8P3V6"/>
<dbReference type="InterPro" id="IPR039420">
    <property type="entry name" value="WalR-like"/>
</dbReference>
<accession>A0A5P8P3V6</accession>
<evidence type="ECO:0000259" key="7">
    <source>
        <dbReference type="PROSITE" id="PS51755"/>
    </source>
</evidence>
<dbReference type="OrthoDB" id="8912111at2"/>
<feature type="domain" description="Response regulatory" evidence="6">
    <location>
        <begin position="11"/>
        <end position="125"/>
    </location>
</feature>
<evidence type="ECO:0000259" key="6">
    <source>
        <dbReference type="PROSITE" id="PS50110"/>
    </source>
</evidence>
<dbReference type="EMBL" id="CP043617">
    <property type="protein sequence ID" value="QFR50287.1"/>
    <property type="molecule type" value="Genomic_DNA"/>
</dbReference>
<proteinExistence type="predicted"/>
<evidence type="ECO:0000256" key="4">
    <source>
        <dbReference type="PROSITE-ProRule" id="PRU00169"/>
    </source>
</evidence>
<feature type="modified residue" description="4-aspartylphosphate" evidence="4">
    <location>
        <position position="60"/>
    </location>
</feature>
<feature type="domain" description="OmpR/PhoB-type" evidence="7">
    <location>
        <begin position="135"/>
        <end position="232"/>
    </location>
</feature>
<reference evidence="8 9" key="1">
    <citation type="submission" date="2019-09" db="EMBL/GenBank/DDBJ databases">
        <title>Sulfurimonas gotlandica sp. nov., a chemoautotrophic and psychrotolerant epsilonproteobacterium isolated from a pelagic redoxcline, and an emended description of the genus Sulfurimonas.</title>
        <authorList>
            <person name="Wang S."/>
            <person name="Jiang L."/>
            <person name="Shao S."/>
        </authorList>
    </citation>
    <scope>NUCLEOTIDE SEQUENCE [LARGE SCALE GENOMIC DNA]</scope>
    <source>
        <strain evidence="8 9">GYSZ_1</strain>
    </source>
</reference>
<dbReference type="SUPFAM" id="SSF52172">
    <property type="entry name" value="CheY-like"/>
    <property type="match status" value="1"/>
</dbReference>
<dbReference type="GO" id="GO:0006355">
    <property type="term" value="P:regulation of DNA-templated transcription"/>
    <property type="evidence" value="ECO:0007669"/>
    <property type="project" value="InterPro"/>
</dbReference>
<dbReference type="Gene3D" id="1.10.10.10">
    <property type="entry name" value="Winged helix-like DNA-binding domain superfamily/Winged helix DNA-binding domain"/>
    <property type="match status" value="1"/>
</dbReference>
<name>A0A5P8P3V6_9BACT</name>